<evidence type="ECO:0000256" key="2">
    <source>
        <dbReference type="ARBA" id="ARBA00022618"/>
    </source>
</evidence>
<name>A0A235BCI7_9BACL</name>
<keyword evidence="1 5" id="KW-0963">Cytoplasm</keyword>
<dbReference type="GO" id="GO:0006260">
    <property type="term" value="P:DNA replication"/>
    <property type="evidence" value="ECO:0007669"/>
    <property type="project" value="UniProtKB-UniRule"/>
</dbReference>
<evidence type="ECO:0000256" key="5">
    <source>
        <dbReference type="HAMAP-Rule" id="MF_01804"/>
    </source>
</evidence>
<feature type="compositionally biased region" description="Acidic residues" evidence="6">
    <location>
        <begin position="207"/>
        <end position="219"/>
    </location>
</feature>
<keyword evidence="8" id="KW-1185">Reference proteome</keyword>
<dbReference type="AlphaFoldDB" id="A0A235BCI7"/>
<dbReference type="EMBL" id="NOWF01000001">
    <property type="protein sequence ID" value="OYD09980.1"/>
    <property type="molecule type" value="Genomic_DNA"/>
</dbReference>
<dbReference type="OrthoDB" id="9806226at2"/>
<dbReference type="GO" id="GO:0051304">
    <property type="term" value="P:chromosome separation"/>
    <property type="evidence" value="ECO:0007669"/>
    <property type="project" value="InterPro"/>
</dbReference>
<reference evidence="7 8" key="1">
    <citation type="submission" date="2017-07" db="EMBL/GenBank/DDBJ databases">
        <title>The genome sequence of Paludifilum halophilum highlights mechanisms for microbial adaptation to high salt environemnts.</title>
        <authorList>
            <person name="Belbahri L."/>
        </authorList>
    </citation>
    <scope>NUCLEOTIDE SEQUENCE [LARGE SCALE GENOMIC DNA]</scope>
    <source>
        <strain evidence="7 8">DSM 102817</strain>
    </source>
</reference>
<dbReference type="PIRSF" id="PIRSF019345">
    <property type="entry name" value="ScpB"/>
    <property type="match status" value="1"/>
</dbReference>
<proteinExistence type="inferred from homology"/>
<dbReference type="GO" id="GO:0051301">
    <property type="term" value="P:cell division"/>
    <property type="evidence" value="ECO:0007669"/>
    <property type="project" value="UniProtKB-KW"/>
</dbReference>
<dbReference type="InterPro" id="IPR036390">
    <property type="entry name" value="WH_DNA-bd_sf"/>
</dbReference>
<protein>
    <recommendedName>
        <fullName evidence="5">Segregation and condensation protein B</fullName>
    </recommendedName>
</protein>
<comment type="subunit">
    <text evidence="5">Homodimer. Homodimerization may be required to stabilize the binding of ScpA to the Smc head domains. Component of a cohesin-like complex composed of ScpA, ScpB and the Smc homodimer, in which ScpA and ScpB bind to the head domain of Smc. The presence of the three proteins is required for the association of the complex with DNA.</text>
</comment>
<dbReference type="InterPro" id="IPR005234">
    <property type="entry name" value="ScpB_csome_segregation"/>
</dbReference>
<organism evidence="7 8">
    <name type="scientific">Paludifilum halophilum</name>
    <dbReference type="NCBI Taxonomy" id="1642702"/>
    <lineage>
        <taxon>Bacteria</taxon>
        <taxon>Bacillati</taxon>
        <taxon>Bacillota</taxon>
        <taxon>Bacilli</taxon>
        <taxon>Bacillales</taxon>
        <taxon>Thermoactinomycetaceae</taxon>
        <taxon>Paludifilum</taxon>
    </lineage>
</organism>
<evidence type="ECO:0000313" key="8">
    <source>
        <dbReference type="Proteomes" id="UP000215459"/>
    </source>
</evidence>
<dbReference type="GO" id="GO:0005737">
    <property type="term" value="C:cytoplasm"/>
    <property type="evidence" value="ECO:0007669"/>
    <property type="project" value="UniProtKB-SubCell"/>
</dbReference>
<evidence type="ECO:0000313" key="7">
    <source>
        <dbReference type="EMBL" id="OYD09980.1"/>
    </source>
</evidence>
<keyword evidence="3 5" id="KW-0159">Chromosome partition</keyword>
<comment type="caution">
    <text evidence="7">The sequence shown here is derived from an EMBL/GenBank/DDBJ whole genome shotgun (WGS) entry which is preliminary data.</text>
</comment>
<comment type="subcellular location">
    <subcellularLocation>
        <location evidence="5">Cytoplasm</location>
    </subcellularLocation>
    <text evidence="5">Associated with two foci at the outer edges of the nucleoid region in young cells, and at four foci within both cell halves in older cells.</text>
</comment>
<evidence type="ECO:0000256" key="4">
    <source>
        <dbReference type="ARBA" id="ARBA00023306"/>
    </source>
</evidence>
<dbReference type="HAMAP" id="MF_01804">
    <property type="entry name" value="ScpB"/>
    <property type="match status" value="1"/>
</dbReference>
<evidence type="ECO:0000256" key="3">
    <source>
        <dbReference type="ARBA" id="ARBA00022829"/>
    </source>
</evidence>
<dbReference type="InterPro" id="IPR036388">
    <property type="entry name" value="WH-like_DNA-bd_sf"/>
</dbReference>
<dbReference type="Pfam" id="PF04079">
    <property type="entry name" value="SMC_ScpB"/>
    <property type="match status" value="1"/>
</dbReference>
<comment type="function">
    <text evidence="5">Participates in chromosomal partition during cell division. May act via the formation of a condensin-like complex containing Smc and ScpA that pull DNA away from mid-cell into both cell halves.</text>
</comment>
<accession>A0A235BCI7</accession>
<sequence>MEREQWKPVIEGLLFAAGEDGLSLNEMTEVTGLYKPVVSQILQEMKEEWKEQGRGLQIVEVAQVYQLTTLSEHQEYFEKLAQSPNRSRLSRAALETLAIIAYRQPIIRADLEEIRGVKSERTIYYLKRKGLIREVGRAEGVGRPILYGTSREFLDYFGLKSLEELPSVDTIFDWAELEQERQELYQRLGVDPAAEGAAEESVAPAEETAESDGEAESPV</sequence>
<evidence type="ECO:0000256" key="6">
    <source>
        <dbReference type="SAM" id="MobiDB-lite"/>
    </source>
</evidence>
<dbReference type="PANTHER" id="PTHR34298">
    <property type="entry name" value="SEGREGATION AND CONDENSATION PROTEIN B"/>
    <property type="match status" value="1"/>
</dbReference>
<dbReference type="NCBIfam" id="TIGR00281">
    <property type="entry name" value="SMC-Scp complex subunit ScpB"/>
    <property type="match status" value="1"/>
</dbReference>
<dbReference type="PANTHER" id="PTHR34298:SF2">
    <property type="entry name" value="SEGREGATION AND CONDENSATION PROTEIN B"/>
    <property type="match status" value="1"/>
</dbReference>
<keyword evidence="4 5" id="KW-0131">Cell cycle</keyword>
<feature type="region of interest" description="Disordered" evidence="6">
    <location>
        <begin position="188"/>
        <end position="219"/>
    </location>
</feature>
<gene>
    <name evidence="5 7" type="primary">scpB</name>
    <name evidence="7" type="ORF">CHM34_01855</name>
</gene>
<dbReference type="SUPFAM" id="SSF46785">
    <property type="entry name" value="Winged helix' DNA-binding domain"/>
    <property type="match status" value="2"/>
</dbReference>
<dbReference type="Proteomes" id="UP000215459">
    <property type="component" value="Unassembled WGS sequence"/>
</dbReference>
<comment type="similarity">
    <text evidence="5">Belongs to the ScpB family.</text>
</comment>
<evidence type="ECO:0000256" key="1">
    <source>
        <dbReference type="ARBA" id="ARBA00022490"/>
    </source>
</evidence>
<keyword evidence="2 5" id="KW-0132">Cell division</keyword>
<dbReference type="Gene3D" id="1.10.10.10">
    <property type="entry name" value="Winged helix-like DNA-binding domain superfamily/Winged helix DNA-binding domain"/>
    <property type="match status" value="2"/>
</dbReference>